<evidence type="ECO:0000313" key="4">
    <source>
        <dbReference type="Proteomes" id="UP000031982"/>
    </source>
</evidence>
<comment type="caution">
    <text evidence="3">The sequence shown here is derived from an EMBL/GenBank/DDBJ whole genome shotgun (WGS) entry which is preliminary data.</text>
</comment>
<keyword evidence="1" id="KW-0472">Membrane</keyword>
<reference evidence="3 4" key="1">
    <citation type="submission" date="2015-01" db="EMBL/GenBank/DDBJ databases">
        <title>Genome Assembly of Bacillus badius MTCC 1458.</title>
        <authorList>
            <person name="Verma A."/>
            <person name="Khatri I."/>
            <person name="Mual P."/>
            <person name="Subramanian S."/>
            <person name="Krishnamurthi S."/>
        </authorList>
    </citation>
    <scope>NUCLEOTIDE SEQUENCE [LARGE SCALE GENOMIC DNA]</scope>
    <source>
        <strain evidence="3 4">MTCC 1458</strain>
    </source>
</reference>
<name>A0ABR5ATG2_BACBA</name>
<dbReference type="EMBL" id="JXLP01000011">
    <property type="protein sequence ID" value="KIL77934.1"/>
    <property type="molecule type" value="Genomic_DNA"/>
</dbReference>
<dbReference type="Proteomes" id="UP000031982">
    <property type="component" value="Unassembled WGS sequence"/>
</dbReference>
<feature type="transmembrane region" description="Helical" evidence="1">
    <location>
        <begin position="110"/>
        <end position="133"/>
    </location>
</feature>
<evidence type="ECO:0000256" key="1">
    <source>
        <dbReference type="SAM" id="Phobius"/>
    </source>
</evidence>
<proteinExistence type="predicted"/>
<gene>
    <name evidence="3" type="ORF">SD77_0913</name>
</gene>
<accession>A0ABR5ATG2</accession>
<protein>
    <recommendedName>
        <fullName evidence="2">DUF2062 domain-containing protein</fullName>
    </recommendedName>
</protein>
<organism evidence="3 4">
    <name type="scientific">Bacillus badius</name>
    <dbReference type="NCBI Taxonomy" id="1455"/>
    <lineage>
        <taxon>Bacteria</taxon>
        <taxon>Bacillati</taxon>
        <taxon>Bacillota</taxon>
        <taxon>Bacilli</taxon>
        <taxon>Bacillales</taxon>
        <taxon>Bacillaceae</taxon>
        <taxon>Pseudobacillus</taxon>
    </lineage>
</organism>
<evidence type="ECO:0000313" key="3">
    <source>
        <dbReference type="EMBL" id="KIL77934.1"/>
    </source>
</evidence>
<keyword evidence="4" id="KW-1185">Reference proteome</keyword>
<feature type="domain" description="DUF2062" evidence="2">
    <location>
        <begin position="2"/>
        <end position="139"/>
    </location>
</feature>
<dbReference type="InterPro" id="IPR018639">
    <property type="entry name" value="DUF2062"/>
</dbReference>
<feature type="transmembrane region" description="Helical" evidence="1">
    <location>
        <begin position="49"/>
        <end position="69"/>
    </location>
</feature>
<keyword evidence="1" id="KW-0812">Transmembrane</keyword>
<sequence>MLLKFFRIRSSAHSISIGFALGASINFVPSFGMGLLISIAFAKLFRGNTVAAFLGGVSLMGIFPFLFYLNLVTGQFVYPYELGEMIESAVEEAASWQATAAAGFSVGRTFIIGMLINMILFIGSFYLAVYVIFKRYQKQILHLLYVKWVKQ</sequence>
<feature type="transmembrane region" description="Helical" evidence="1">
    <location>
        <begin position="12"/>
        <end position="37"/>
    </location>
</feature>
<evidence type="ECO:0000259" key="2">
    <source>
        <dbReference type="Pfam" id="PF09835"/>
    </source>
</evidence>
<dbReference type="Pfam" id="PF09835">
    <property type="entry name" value="DUF2062"/>
    <property type="match status" value="1"/>
</dbReference>
<keyword evidence="1" id="KW-1133">Transmembrane helix</keyword>